<feature type="transmembrane region" description="Helical" evidence="2">
    <location>
        <begin position="281"/>
        <end position="298"/>
    </location>
</feature>
<dbReference type="Proteomes" id="UP001224392">
    <property type="component" value="Unassembled WGS sequence"/>
</dbReference>
<feature type="transmembrane region" description="Helical" evidence="2">
    <location>
        <begin position="259"/>
        <end position="275"/>
    </location>
</feature>
<feature type="chain" id="PRO_5046576612" description="DUF6249 domain-containing protein" evidence="3">
    <location>
        <begin position="23"/>
        <end position="313"/>
    </location>
</feature>
<evidence type="ECO:0000313" key="5">
    <source>
        <dbReference type="EMBL" id="GMG88499.1"/>
    </source>
</evidence>
<reference evidence="5 6" key="1">
    <citation type="submission" date="2023-04" db="EMBL/GenBank/DDBJ databases">
        <title>Marinobulbifer ophiurae gen. nov., sp. Nov., isolate from tissue of brittle star Ophioplocus japonicus.</title>
        <authorList>
            <person name="Kawano K."/>
            <person name="Sawayama S."/>
            <person name="Nakagawa S."/>
        </authorList>
    </citation>
    <scope>NUCLEOTIDE SEQUENCE [LARGE SCALE GENOMIC DNA]</scope>
    <source>
        <strain evidence="5 6">NKW57</strain>
    </source>
</reference>
<name>A0ABQ6M2B5_9GAMM</name>
<accession>A0ABQ6M2B5</accession>
<protein>
    <recommendedName>
        <fullName evidence="4">DUF6249 domain-containing protein</fullName>
    </recommendedName>
</protein>
<proteinExistence type="predicted"/>
<comment type="caution">
    <text evidence="5">The sequence shown here is derived from an EMBL/GenBank/DDBJ whole genome shotgun (WGS) entry which is preliminary data.</text>
</comment>
<dbReference type="RefSeq" id="WP_285765108.1">
    <property type="nucleotide sequence ID" value="NZ_BSYJ01000006.1"/>
</dbReference>
<keyword evidence="2" id="KW-1133">Transmembrane helix</keyword>
<dbReference type="Pfam" id="PF19762">
    <property type="entry name" value="DUF6249"/>
    <property type="match status" value="1"/>
</dbReference>
<evidence type="ECO:0000256" key="2">
    <source>
        <dbReference type="SAM" id="Phobius"/>
    </source>
</evidence>
<evidence type="ECO:0000256" key="3">
    <source>
        <dbReference type="SAM" id="SignalP"/>
    </source>
</evidence>
<dbReference type="EMBL" id="BSYJ01000006">
    <property type="protein sequence ID" value="GMG88499.1"/>
    <property type="molecule type" value="Genomic_DNA"/>
</dbReference>
<sequence>MRIAKQLLALALATGVGGAALAQAPEVPEVPKVPAPAPIVEQVEKAGADSVEVDRVEFSESLREHILEAQKIAREAEQAAREAEAEAHSAHAEARKEVEKQVRILRENGNVRIIAIDENGEKSDVAIEMGEEFGGTIASRIFERLEEKGVLDKKGWVVEGAMDKAPHNVRIGIDTEELKRGGDDNGGEAIFGLLIGLVVVLGIFGTPVLIVWLATRNSYRKKQLVIENINRMVAEGRDIPPELLDAMESEAPQKSGDRGFNLMAVGLAIFIWFSWMAGPELGSVGLIPLFIGVARFISWKMDQQPNQNGGQVG</sequence>
<feature type="domain" description="DUF6249" evidence="4">
    <location>
        <begin position="198"/>
        <end position="303"/>
    </location>
</feature>
<keyword evidence="2" id="KW-0472">Membrane</keyword>
<evidence type="ECO:0000256" key="1">
    <source>
        <dbReference type="SAM" id="Coils"/>
    </source>
</evidence>
<keyword evidence="3" id="KW-0732">Signal</keyword>
<evidence type="ECO:0000259" key="4">
    <source>
        <dbReference type="Pfam" id="PF19762"/>
    </source>
</evidence>
<feature type="signal peptide" evidence="3">
    <location>
        <begin position="1"/>
        <end position="22"/>
    </location>
</feature>
<organism evidence="5 6">
    <name type="scientific">Biformimicrobium ophioploci</name>
    <dbReference type="NCBI Taxonomy" id="3036711"/>
    <lineage>
        <taxon>Bacteria</taxon>
        <taxon>Pseudomonadati</taxon>
        <taxon>Pseudomonadota</taxon>
        <taxon>Gammaproteobacteria</taxon>
        <taxon>Cellvibrionales</taxon>
        <taxon>Microbulbiferaceae</taxon>
        <taxon>Biformimicrobium</taxon>
    </lineage>
</organism>
<evidence type="ECO:0000313" key="6">
    <source>
        <dbReference type="Proteomes" id="UP001224392"/>
    </source>
</evidence>
<gene>
    <name evidence="5" type="ORF">MNKW57_28200</name>
</gene>
<dbReference type="InterPro" id="IPR046216">
    <property type="entry name" value="DUF6249"/>
</dbReference>
<keyword evidence="2" id="KW-0812">Transmembrane</keyword>
<feature type="coiled-coil region" evidence="1">
    <location>
        <begin position="59"/>
        <end position="100"/>
    </location>
</feature>
<keyword evidence="1" id="KW-0175">Coiled coil</keyword>
<feature type="transmembrane region" description="Helical" evidence="2">
    <location>
        <begin position="189"/>
        <end position="214"/>
    </location>
</feature>
<keyword evidence="6" id="KW-1185">Reference proteome</keyword>